<name>A0A380P7L0_WEIVI</name>
<sequence>MKIKETLNLGKTKFPMRGNLPQKEAERENNWFENKVYESANN</sequence>
<keyword evidence="2" id="KW-0436">Ligase</keyword>
<dbReference type="GO" id="GO:0004812">
    <property type="term" value="F:aminoacyl-tRNA ligase activity"/>
    <property type="evidence" value="ECO:0007669"/>
    <property type="project" value="UniProtKB-KW"/>
</dbReference>
<protein>
    <submittedName>
        <fullName evidence="2">Isoleucyl-tRNA synthetase</fullName>
    </submittedName>
</protein>
<feature type="region of interest" description="Disordered" evidence="1">
    <location>
        <begin position="1"/>
        <end position="27"/>
    </location>
</feature>
<accession>A0A380P7L0</accession>
<dbReference type="AlphaFoldDB" id="A0A380P7L0"/>
<evidence type="ECO:0000256" key="1">
    <source>
        <dbReference type="SAM" id="MobiDB-lite"/>
    </source>
</evidence>
<gene>
    <name evidence="2" type="ORF">NCTC13645_02341</name>
</gene>
<reference evidence="2 3" key="1">
    <citation type="submission" date="2018-06" db="EMBL/GenBank/DDBJ databases">
        <authorList>
            <consortium name="Pathogen Informatics"/>
            <person name="Doyle S."/>
        </authorList>
    </citation>
    <scope>NUCLEOTIDE SEQUENCE [LARGE SCALE GENOMIC DNA]</scope>
    <source>
        <strain evidence="2 3">NCTC13645</strain>
    </source>
</reference>
<organism evidence="2 3">
    <name type="scientific">Weissella viridescens</name>
    <name type="common">Lactobacillus viridescens</name>
    <dbReference type="NCBI Taxonomy" id="1629"/>
    <lineage>
        <taxon>Bacteria</taxon>
        <taxon>Bacillati</taxon>
        <taxon>Bacillota</taxon>
        <taxon>Bacilli</taxon>
        <taxon>Lactobacillales</taxon>
        <taxon>Lactobacillaceae</taxon>
        <taxon>Weissella</taxon>
    </lineage>
</organism>
<dbReference type="EMBL" id="UHIV01000006">
    <property type="protein sequence ID" value="SUP61209.1"/>
    <property type="molecule type" value="Genomic_DNA"/>
</dbReference>
<dbReference type="Proteomes" id="UP000254621">
    <property type="component" value="Unassembled WGS sequence"/>
</dbReference>
<keyword evidence="2" id="KW-0030">Aminoacyl-tRNA synthetase</keyword>
<proteinExistence type="predicted"/>
<evidence type="ECO:0000313" key="2">
    <source>
        <dbReference type="EMBL" id="SUP61209.1"/>
    </source>
</evidence>
<evidence type="ECO:0000313" key="3">
    <source>
        <dbReference type="Proteomes" id="UP000254621"/>
    </source>
</evidence>